<dbReference type="AlphaFoldDB" id="A0ABD0U177"/>
<name>A0ABD0U177_DENTH</name>
<sequence>MPKSETLHFMKRHAPRGATLCNQPNSCAVIQNPYFLLRNFSIKRPPEATPAASRNPTNQRAQYHSTRRTELHRPPPHHISPLSDSQTPRNPHTTWASHPPQIPRSGRISRPSLPHPPPTTAPPEADPARRLMPQANTPSPSAYPPPPHPPLPPPEEGRSPLRGSS</sequence>
<feature type="compositionally biased region" description="Pro residues" evidence="1">
    <location>
        <begin position="141"/>
        <end position="154"/>
    </location>
</feature>
<accession>A0ABD0U177</accession>
<protein>
    <submittedName>
        <fullName evidence="2">Uncharacterized protein</fullName>
    </submittedName>
</protein>
<keyword evidence="3" id="KW-1185">Reference proteome</keyword>
<evidence type="ECO:0000313" key="3">
    <source>
        <dbReference type="Proteomes" id="UP001552299"/>
    </source>
</evidence>
<organism evidence="2 3">
    <name type="scientific">Dendrobium thyrsiflorum</name>
    <name type="common">Pinecone-like raceme dendrobium</name>
    <name type="synonym">Orchid</name>
    <dbReference type="NCBI Taxonomy" id="117978"/>
    <lineage>
        <taxon>Eukaryota</taxon>
        <taxon>Viridiplantae</taxon>
        <taxon>Streptophyta</taxon>
        <taxon>Embryophyta</taxon>
        <taxon>Tracheophyta</taxon>
        <taxon>Spermatophyta</taxon>
        <taxon>Magnoliopsida</taxon>
        <taxon>Liliopsida</taxon>
        <taxon>Asparagales</taxon>
        <taxon>Orchidaceae</taxon>
        <taxon>Epidendroideae</taxon>
        <taxon>Malaxideae</taxon>
        <taxon>Dendrobiinae</taxon>
        <taxon>Dendrobium</taxon>
    </lineage>
</organism>
<proteinExistence type="predicted"/>
<gene>
    <name evidence="2" type="ORF">M5K25_024022</name>
</gene>
<comment type="caution">
    <text evidence="2">The sequence shown here is derived from an EMBL/GenBank/DDBJ whole genome shotgun (WGS) entry which is preliminary data.</text>
</comment>
<feature type="compositionally biased region" description="Polar residues" evidence="1">
    <location>
        <begin position="82"/>
        <end position="96"/>
    </location>
</feature>
<dbReference type="EMBL" id="JANQDX010000018">
    <property type="protein sequence ID" value="KAL0905590.1"/>
    <property type="molecule type" value="Genomic_DNA"/>
</dbReference>
<dbReference type="Proteomes" id="UP001552299">
    <property type="component" value="Unassembled WGS sequence"/>
</dbReference>
<evidence type="ECO:0000313" key="2">
    <source>
        <dbReference type="EMBL" id="KAL0905590.1"/>
    </source>
</evidence>
<feature type="compositionally biased region" description="Polar residues" evidence="1">
    <location>
        <begin position="52"/>
        <end position="64"/>
    </location>
</feature>
<evidence type="ECO:0000256" key="1">
    <source>
        <dbReference type="SAM" id="MobiDB-lite"/>
    </source>
</evidence>
<reference evidence="2 3" key="1">
    <citation type="journal article" date="2024" name="Plant Biotechnol. J.">
        <title>Dendrobium thyrsiflorum genome and its molecular insights into genes involved in important horticultural traits.</title>
        <authorList>
            <person name="Chen B."/>
            <person name="Wang J.Y."/>
            <person name="Zheng P.J."/>
            <person name="Li K.L."/>
            <person name="Liang Y.M."/>
            <person name="Chen X.F."/>
            <person name="Zhang C."/>
            <person name="Zhao X."/>
            <person name="He X."/>
            <person name="Zhang G.Q."/>
            <person name="Liu Z.J."/>
            <person name="Xu Q."/>
        </authorList>
    </citation>
    <scope>NUCLEOTIDE SEQUENCE [LARGE SCALE GENOMIC DNA]</scope>
    <source>
        <strain evidence="2">GZMU011</strain>
    </source>
</reference>
<feature type="region of interest" description="Disordered" evidence="1">
    <location>
        <begin position="45"/>
        <end position="165"/>
    </location>
</feature>
<feature type="compositionally biased region" description="Pro residues" evidence="1">
    <location>
        <begin position="113"/>
        <end position="125"/>
    </location>
</feature>